<dbReference type="AlphaFoldDB" id="A0A0S7C3N1"/>
<dbReference type="PATRIC" id="fig|1678841.3.peg.1852"/>
<keyword evidence="5 6" id="KW-0472">Membrane</keyword>
<comment type="similarity">
    <text evidence="2">Belongs to the TerC family.</text>
</comment>
<evidence type="ECO:0000313" key="8">
    <source>
        <dbReference type="Proteomes" id="UP000053091"/>
    </source>
</evidence>
<feature type="transmembrane region" description="Helical" evidence="6">
    <location>
        <begin position="39"/>
        <end position="59"/>
    </location>
</feature>
<feature type="transmembrane region" description="Helical" evidence="6">
    <location>
        <begin position="266"/>
        <end position="287"/>
    </location>
</feature>
<feature type="transmembrane region" description="Helical" evidence="6">
    <location>
        <begin position="328"/>
        <end position="345"/>
    </location>
</feature>
<feature type="transmembrane region" description="Helical" evidence="6">
    <location>
        <begin position="6"/>
        <end position="27"/>
    </location>
</feature>
<comment type="subcellular location">
    <subcellularLocation>
        <location evidence="1">Membrane</location>
        <topology evidence="1">Multi-pass membrane protein</topology>
    </subcellularLocation>
</comment>
<keyword evidence="4 6" id="KW-1133">Transmembrane helix</keyword>
<dbReference type="Proteomes" id="UP000053091">
    <property type="component" value="Unassembled WGS sequence"/>
</dbReference>
<evidence type="ECO:0000256" key="2">
    <source>
        <dbReference type="ARBA" id="ARBA00007511"/>
    </source>
</evidence>
<dbReference type="InterPro" id="IPR022369">
    <property type="entry name" value="Integral_membrane_TerC_rswitch"/>
</dbReference>
<evidence type="ECO:0000256" key="6">
    <source>
        <dbReference type="SAM" id="Phobius"/>
    </source>
</evidence>
<reference evidence="7" key="1">
    <citation type="journal article" date="2015" name="Genome Announc.">
        <title>Draft Genome Sequence of Bacteroidales Strain TBC1, a Novel Isolate from a Methanogenic Wastewater Treatment System.</title>
        <authorList>
            <person name="Tourlousse D.M."/>
            <person name="Matsuura N."/>
            <person name="Sun L."/>
            <person name="Toyonaga M."/>
            <person name="Kuroda K."/>
            <person name="Ohashi A."/>
            <person name="Cruz R."/>
            <person name="Yamaguchi T."/>
            <person name="Sekiguchi Y."/>
        </authorList>
    </citation>
    <scope>NUCLEOTIDE SEQUENCE [LARGE SCALE GENOMIC DNA]</scope>
    <source>
        <strain evidence="7">TBC1</strain>
    </source>
</reference>
<accession>A0A0S7C3N1</accession>
<proteinExistence type="inferred from homology"/>
<evidence type="ECO:0000256" key="3">
    <source>
        <dbReference type="ARBA" id="ARBA00022692"/>
    </source>
</evidence>
<feature type="transmembrane region" description="Helical" evidence="6">
    <location>
        <begin position="299"/>
        <end position="316"/>
    </location>
</feature>
<dbReference type="GO" id="GO:0016020">
    <property type="term" value="C:membrane"/>
    <property type="evidence" value="ECO:0007669"/>
    <property type="project" value="UniProtKB-SubCell"/>
</dbReference>
<evidence type="ECO:0000256" key="5">
    <source>
        <dbReference type="ARBA" id="ARBA00023136"/>
    </source>
</evidence>
<organism evidence="7">
    <name type="scientific">Lentimicrobium saccharophilum</name>
    <dbReference type="NCBI Taxonomy" id="1678841"/>
    <lineage>
        <taxon>Bacteria</taxon>
        <taxon>Pseudomonadati</taxon>
        <taxon>Bacteroidota</taxon>
        <taxon>Bacteroidia</taxon>
        <taxon>Bacteroidales</taxon>
        <taxon>Lentimicrobiaceae</taxon>
        <taxon>Lentimicrobium</taxon>
    </lineage>
</organism>
<evidence type="ECO:0000256" key="1">
    <source>
        <dbReference type="ARBA" id="ARBA00004141"/>
    </source>
</evidence>
<feature type="transmembrane region" description="Helical" evidence="6">
    <location>
        <begin position="171"/>
        <end position="189"/>
    </location>
</feature>
<dbReference type="Pfam" id="PF03741">
    <property type="entry name" value="TerC"/>
    <property type="match status" value="1"/>
</dbReference>
<sequence length="351" mass="40204">MNQSEIIFFSVFITVITGVLLLDLGVFDRRNHVIPFREALFWTLLWIAFSLGFYVLLITHGEWIHLGNKGAVQDLQLLVSKYGHPVKIDGLAYPEALKIYKNNLALEFLTGYLIEKALSVDNIFVMVMVFYAFGVEPRYYRRVLFWGILAAIVLRFAFIFSASAIIQQFAWVLYLFGALLIFTGVKMFITRNQKEKIDAATHPVVRFASKYLPVYPVFVRHHFFIRKSGKRYITPLFIVLMVIEFTDLIFAVDSIPAIFAVTKDPYIVFFSNVFAILGLRALFFMVVNIIDIFRYLKTGLSVLLVFIGVKMLTHHWLKEIGFSTAHSLYIILIILGVSIGASLLFPEKKAA</sequence>
<keyword evidence="3 6" id="KW-0812">Transmembrane</keyword>
<dbReference type="RefSeq" id="WP_062040703.1">
    <property type="nucleotide sequence ID" value="NZ_DF968182.1"/>
</dbReference>
<feature type="transmembrane region" description="Helical" evidence="6">
    <location>
        <begin position="143"/>
        <end position="165"/>
    </location>
</feature>
<evidence type="ECO:0000313" key="7">
    <source>
        <dbReference type="EMBL" id="GAP43507.1"/>
    </source>
</evidence>
<evidence type="ECO:0000256" key="4">
    <source>
        <dbReference type="ARBA" id="ARBA00022989"/>
    </source>
</evidence>
<dbReference type="EMBL" id="DF968182">
    <property type="protein sequence ID" value="GAP43507.1"/>
    <property type="molecule type" value="Genomic_DNA"/>
</dbReference>
<name>A0A0S7C3N1_9BACT</name>
<gene>
    <name evidence="7" type="ORF">TBC1_111663</name>
</gene>
<dbReference type="PANTHER" id="PTHR30238">
    <property type="entry name" value="MEMBRANE BOUND PREDICTED REDOX MODULATOR"/>
    <property type="match status" value="1"/>
</dbReference>
<dbReference type="PANTHER" id="PTHR30238:SF0">
    <property type="entry name" value="THYLAKOID MEMBRANE PROTEIN TERC, CHLOROPLASTIC"/>
    <property type="match status" value="1"/>
</dbReference>
<dbReference type="InterPro" id="IPR005496">
    <property type="entry name" value="Integral_membrane_TerC"/>
</dbReference>
<protein>
    <submittedName>
        <fullName evidence="7">Integral membrane protein, TerC family</fullName>
    </submittedName>
</protein>
<feature type="transmembrane region" description="Helical" evidence="6">
    <location>
        <begin position="236"/>
        <end position="260"/>
    </location>
</feature>
<keyword evidence="8" id="KW-1185">Reference proteome</keyword>
<dbReference type="NCBIfam" id="TIGR03718">
    <property type="entry name" value="R_switched_Alx"/>
    <property type="match status" value="1"/>
</dbReference>
<dbReference type="OrthoDB" id="9783692at2"/>
<feature type="transmembrane region" description="Helical" evidence="6">
    <location>
        <begin position="109"/>
        <end position="131"/>
    </location>
</feature>